<dbReference type="RefSeq" id="WP_169415633.1">
    <property type="nucleotide sequence ID" value="NZ_JAAXKZ010000144.1"/>
</dbReference>
<name>A0A848DRS4_9PSEU</name>
<accession>A0A848DRS4</accession>
<sequence length="122" mass="13243">MLPDAGDGGRLARIEHRLEADDVELAEAFRRWRVSPDHDADQAGPAGDTALPPWVVVTLLVGMLAAVAGWVPVLAAAILGGWWVYQSAHDRPLWPDAARPEAAAAPHDPWRQHRPGPGGWRL</sequence>
<dbReference type="AlphaFoldDB" id="A0A848DRS4"/>
<evidence type="ECO:0000256" key="2">
    <source>
        <dbReference type="SAM" id="Phobius"/>
    </source>
</evidence>
<keyword evidence="2" id="KW-0472">Membrane</keyword>
<comment type="caution">
    <text evidence="3">The sequence shown here is derived from an EMBL/GenBank/DDBJ whole genome shotgun (WGS) entry which is preliminary data.</text>
</comment>
<feature type="compositionally biased region" description="Low complexity" evidence="1">
    <location>
        <begin position="96"/>
        <end position="107"/>
    </location>
</feature>
<organism evidence="3 4">
    <name type="scientific">Pseudonocardia bannensis</name>
    <dbReference type="NCBI Taxonomy" id="630973"/>
    <lineage>
        <taxon>Bacteria</taxon>
        <taxon>Bacillati</taxon>
        <taxon>Actinomycetota</taxon>
        <taxon>Actinomycetes</taxon>
        <taxon>Pseudonocardiales</taxon>
        <taxon>Pseudonocardiaceae</taxon>
        <taxon>Pseudonocardia</taxon>
    </lineage>
</organism>
<protein>
    <submittedName>
        <fullName evidence="3">DUF3040 domain-containing protein</fullName>
    </submittedName>
</protein>
<dbReference type="EMBL" id="JAAXKZ010000144">
    <property type="protein sequence ID" value="NMH94964.1"/>
    <property type="molecule type" value="Genomic_DNA"/>
</dbReference>
<keyword evidence="2" id="KW-0812">Transmembrane</keyword>
<evidence type="ECO:0000313" key="3">
    <source>
        <dbReference type="EMBL" id="NMH94964.1"/>
    </source>
</evidence>
<feature type="region of interest" description="Disordered" evidence="1">
    <location>
        <begin position="96"/>
        <end position="122"/>
    </location>
</feature>
<evidence type="ECO:0000313" key="4">
    <source>
        <dbReference type="Proteomes" id="UP000586918"/>
    </source>
</evidence>
<gene>
    <name evidence="3" type="ORF">HF519_26035</name>
</gene>
<proteinExistence type="predicted"/>
<keyword evidence="2" id="KW-1133">Transmembrane helix</keyword>
<feature type="transmembrane region" description="Helical" evidence="2">
    <location>
        <begin position="54"/>
        <end position="85"/>
    </location>
</feature>
<keyword evidence="4" id="KW-1185">Reference proteome</keyword>
<dbReference type="Proteomes" id="UP000586918">
    <property type="component" value="Unassembled WGS sequence"/>
</dbReference>
<evidence type="ECO:0000256" key="1">
    <source>
        <dbReference type="SAM" id="MobiDB-lite"/>
    </source>
</evidence>
<reference evidence="3 4" key="1">
    <citation type="submission" date="2020-04" db="EMBL/GenBank/DDBJ databases">
        <authorList>
            <person name="Klaysubun C."/>
            <person name="Duangmal K."/>
            <person name="Lipun K."/>
        </authorList>
    </citation>
    <scope>NUCLEOTIDE SEQUENCE [LARGE SCALE GENOMIC DNA]</scope>
    <source>
        <strain evidence="3 4">DSM 45300</strain>
    </source>
</reference>